<proteinExistence type="predicted"/>
<dbReference type="Pfam" id="PF00501">
    <property type="entry name" value="AMP-binding"/>
    <property type="match status" value="1"/>
</dbReference>
<gene>
    <name evidence="2" type="ORF">IAD42_07175</name>
</gene>
<dbReference type="CDD" id="cd05930">
    <property type="entry name" value="A_NRPS"/>
    <property type="match status" value="1"/>
</dbReference>
<accession>A0A9D1K8A9</accession>
<dbReference type="EMBL" id="DVJS01000177">
    <property type="protein sequence ID" value="HIS97738.1"/>
    <property type="molecule type" value="Genomic_DNA"/>
</dbReference>
<feature type="domain" description="AMP-dependent synthetase/ligase" evidence="1">
    <location>
        <begin position="8"/>
        <end position="356"/>
    </location>
</feature>
<reference evidence="2" key="2">
    <citation type="journal article" date="2021" name="PeerJ">
        <title>Extensive microbial diversity within the chicken gut microbiome revealed by metagenomics and culture.</title>
        <authorList>
            <person name="Gilroy R."/>
            <person name="Ravi A."/>
            <person name="Getino M."/>
            <person name="Pursley I."/>
            <person name="Horton D.L."/>
            <person name="Alikhan N.F."/>
            <person name="Baker D."/>
            <person name="Gharbi K."/>
            <person name="Hall N."/>
            <person name="Watson M."/>
            <person name="Adriaenssens E.M."/>
            <person name="Foster-Nyarko E."/>
            <person name="Jarju S."/>
            <person name="Secka A."/>
            <person name="Antonio M."/>
            <person name="Oren A."/>
            <person name="Chaudhuri R.R."/>
            <person name="La Ragione R."/>
            <person name="Hildebrand F."/>
            <person name="Pallen M.J."/>
        </authorList>
    </citation>
    <scope>NUCLEOTIDE SEQUENCE</scope>
    <source>
        <strain evidence="2">ChiHecec3B27-6122</strain>
    </source>
</reference>
<dbReference type="GO" id="GO:0043041">
    <property type="term" value="P:amino acid activation for nonribosomal peptide biosynthetic process"/>
    <property type="evidence" value="ECO:0007669"/>
    <property type="project" value="TreeGrafter"/>
</dbReference>
<dbReference type="Gene3D" id="3.30.300.30">
    <property type="match status" value="1"/>
</dbReference>
<dbReference type="NCBIfam" id="TIGR01733">
    <property type="entry name" value="AA-adenyl-dom"/>
    <property type="match status" value="1"/>
</dbReference>
<dbReference type="InterPro" id="IPR020845">
    <property type="entry name" value="AMP-binding_CS"/>
</dbReference>
<dbReference type="InterPro" id="IPR000873">
    <property type="entry name" value="AMP-dep_synth/lig_dom"/>
</dbReference>
<dbReference type="AlphaFoldDB" id="A0A9D1K8A9"/>
<organism evidence="2 3">
    <name type="scientific">Candidatus Scatomorpha pullistercoris</name>
    <dbReference type="NCBI Taxonomy" id="2840929"/>
    <lineage>
        <taxon>Bacteria</taxon>
        <taxon>Bacillati</taxon>
        <taxon>Bacillota</taxon>
        <taxon>Clostridia</taxon>
        <taxon>Eubacteriales</taxon>
        <taxon>Candidatus Scatomorpha</taxon>
    </lineage>
</organism>
<dbReference type="Gene3D" id="3.40.50.12780">
    <property type="entry name" value="N-terminal domain of ligase-like"/>
    <property type="match status" value="1"/>
</dbReference>
<evidence type="ECO:0000313" key="3">
    <source>
        <dbReference type="Proteomes" id="UP000886876"/>
    </source>
</evidence>
<dbReference type="Proteomes" id="UP000886876">
    <property type="component" value="Unassembled WGS sequence"/>
</dbReference>
<protein>
    <submittedName>
        <fullName evidence="2">Amino acid adenylation domain-containing protein</fullName>
    </submittedName>
</protein>
<evidence type="ECO:0000313" key="2">
    <source>
        <dbReference type="EMBL" id="HIS97738.1"/>
    </source>
</evidence>
<comment type="caution">
    <text evidence="2">The sequence shown here is derived from an EMBL/GenBank/DDBJ whole genome shotgun (WGS) entry which is preliminary data.</text>
</comment>
<evidence type="ECO:0000259" key="1">
    <source>
        <dbReference type="Pfam" id="PF00501"/>
    </source>
</evidence>
<dbReference type="InterPro" id="IPR045851">
    <property type="entry name" value="AMP-bd_C_sf"/>
</dbReference>
<dbReference type="PANTHER" id="PTHR45527">
    <property type="entry name" value="NONRIBOSOMAL PEPTIDE SYNTHETASE"/>
    <property type="match status" value="1"/>
</dbReference>
<dbReference type="PANTHER" id="PTHR45527:SF1">
    <property type="entry name" value="FATTY ACID SYNTHASE"/>
    <property type="match status" value="1"/>
</dbReference>
<sequence>MLNVFEYLEQSAARSPGKLAFADSSRSLSFSELLAEAGRVGRFIAERTGIRKPVAVLTDRNVDSLAAFMGALAAGCFYVPLDAQMPPKRLGSILSRLGAEVVIDSAGGKAKVEGAVPFSEAVSGEADWSVLDDRRSRVLDIDPVYVIFTSGSTGEPKGIVCHHRGVMDIVDWLAEAGGFTEDDVLGGQAPFYFDLSVKDIYLTLKCGASCHILDRRLFMFPPLLVKELAAKEVTALVWATSAFHLTANSGALEGAQLPRLRTVILGGEALRAKQLNIWRAALPHVRYVNLYGPTEVTVDCTWYPIEREFADGESIPIGKACRNMEVFLLGEDLKPVPDGEPGEICVRGTGLAHGYFGDPVKTAECFIPDPRPCAWPDRIYRTGDLARVDEHGDLVFLSRRDGQIKHMGYRIELGELENALSSIEGVKAAVSFFDAARDKIVCVYEGEAEADAIGRELRDWLPKYMLPNVYRRLGRLPYNANGKVDRVRLRDEYFNGQDS</sequence>
<dbReference type="PROSITE" id="PS00455">
    <property type="entry name" value="AMP_BINDING"/>
    <property type="match status" value="1"/>
</dbReference>
<reference evidence="2" key="1">
    <citation type="submission" date="2020-10" db="EMBL/GenBank/DDBJ databases">
        <authorList>
            <person name="Gilroy R."/>
        </authorList>
    </citation>
    <scope>NUCLEOTIDE SEQUENCE</scope>
    <source>
        <strain evidence="2">ChiHecec3B27-6122</strain>
    </source>
</reference>
<dbReference type="GO" id="GO:0031177">
    <property type="term" value="F:phosphopantetheine binding"/>
    <property type="evidence" value="ECO:0007669"/>
    <property type="project" value="TreeGrafter"/>
</dbReference>
<dbReference type="SUPFAM" id="SSF56801">
    <property type="entry name" value="Acetyl-CoA synthetase-like"/>
    <property type="match status" value="1"/>
</dbReference>
<name>A0A9D1K8A9_9FIRM</name>
<dbReference type="GO" id="GO:0005737">
    <property type="term" value="C:cytoplasm"/>
    <property type="evidence" value="ECO:0007669"/>
    <property type="project" value="TreeGrafter"/>
</dbReference>
<dbReference type="InterPro" id="IPR042099">
    <property type="entry name" value="ANL_N_sf"/>
</dbReference>
<dbReference type="GO" id="GO:0044550">
    <property type="term" value="P:secondary metabolite biosynthetic process"/>
    <property type="evidence" value="ECO:0007669"/>
    <property type="project" value="TreeGrafter"/>
</dbReference>
<dbReference type="InterPro" id="IPR010071">
    <property type="entry name" value="AA_adenyl_dom"/>
</dbReference>